<dbReference type="GO" id="GO:0006203">
    <property type="term" value="P:dGTP catabolic process"/>
    <property type="evidence" value="ECO:0007669"/>
    <property type="project" value="TreeGrafter"/>
</dbReference>
<dbReference type="GO" id="GO:0005634">
    <property type="term" value="C:nucleus"/>
    <property type="evidence" value="ECO:0007669"/>
    <property type="project" value="TreeGrafter"/>
</dbReference>
<dbReference type="PANTHER" id="PTHR11373">
    <property type="entry name" value="DEOXYNUCLEOSIDE TRIPHOSPHATE TRIPHOSPHOHYDROLASE"/>
    <property type="match status" value="1"/>
</dbReference>
<evidence type="ECO:0000259" key="2">
    <source>
        <dbReference type="SMART" id="SM00471"/>
    </source>
</evidence>
<dbReference type="AlphaFoldDB" id="A0A7J6LT20"/>
<dbReference type="InterPro" id="IPR003607">
    <property type="entry name" value="HD/PDEase_dom"/>
</dbReference>
<proteinExistence type="predicted"/>
<evidence type="ECO:0000313" key="3">
    <source>
        <dbReference type="EMBL" id="KAF4662286.1"/>
    </source>
</evidence>
<dbReference type="SUPFAM" id="SSF109604">
    <property type="entry name" value="HD-domain/PDEase-like"/>
    <property type="match status" value="1"/>
</dbReference>
<dbReference type="Gene3D" id="3.30.70.2760">
    <property type="match status" value="1"/>
</dbReference>
<reference evidence="3 4" key="1">
    <citation type="submission" date="2020-04" db="EMBL/GenBank/DDBJ databases">
        <title>Perkinsus olseni comparative genomics.</title>
        <authorList>
            <person name="Bogema D.R."/>
        </authorList>
    </citation>
    <scope>NUCLEOTIDE SEQUENCE [LARGE SCALE GENOMIC DNA]</scope>
    <source>
        <strain evidence="3">ATCC PRA-31</strain>
    </source>
</reference>
<dbReference type="CDD" id="cd00077">
    <property type="entry name" value="HDc"/>
    <property type="match status" value="1"/>
</dbReference>
<organism evidence="3 4">
    <name type="scientific">Perkinsus olseni</name>
    <name type="common">Perkinsus atlanticus</name>
    <dbReference type="NCBI Taxonomy" id="32597"/>
    <lineage>
        <taxon>Eukaryota</taxon>
        <taxon>Sar</taxon>
        <taxon>Alveolata</taxon>
        <taxon>Perkinsozoa</taxon>
        <taxon>Perkinsea</taxon>
        <taxon>Perkinsida</taxon>
        <taxon>Perkinsidae</taxon>
        <taxon>Perkinsus</taxon>
    </lineage>
</organism>
<feature type="compositionally biased region" description="Basic residues" evidence="1">
    <location>
        <begin position="704"/>
        <end position="718"/>
    </location>
</feature>
<dbReference type="InterPro" id="IPR050135">
    <property type="entry name" value="dGTPase-like"/>
</dbReference>
<dbReference type="PANTHER" id="PTHR11373:SF4">
    <property type="entry name" value="DEOXYNUCLEOSIDE TRIPHOSPHATE TRIPHOSPHOHYDROLASE SAMHD1"/>
    <property type="match status" value="1"/>
</dbReference>
<evidence type="ECO:0000256" key="1">
    <source>
        <dbReference type="SAM" id="MobiDB-lite"/>
    </source>
</evidence>
<feature type="region of interest" description="Disordered" evidence="1">
    <location>
        <begin position="700"/>
        <end position="719"/>
    </location>
</feature>
<dbReference type="Pfam" id="PF01966">
    <property type="entry name" value="HD"/>
    <property type="match status" value="1"/>
</dbReference>
<dbReference type="EMBL" id="JABANN010000325">
    <property type="protein sequence ID" value="KAF4662286.1"/>
    <property type="molecule type" value="Genomic_DNA"/>
</dbReference>
<dbReference type="Gene3D" id="1.10.3210.10">
    <property type="entry name" value="Hypothetical protein af1432"/>
    <property type="match status" value="1"/>
</dbReference>
<evidence type="ECO:0000313" key="4">
    <source>
        <dbReference type="Proteomes" id="UP000572268"/>
    </source>
</evidence>
<protein>
    <submittedName>
        <fullName evidence="3">SAM domain and HD</fullName>
    </submittedName>
</protein>
<accession>A0A7J6LT20</accession>
<dbReference type="SMART" id="SM00471">
    <property type="entry name" value="HDc"/>
    <property type="match status" value="1"/>
</dbReference>
<name>A0A7J6LT20_PEROL</name>
<comment type="caution">
    <text evidence="3">The sequence shown here is derived from an EMBL/GenBank/DDBJ whole genome shotgun (WGS) entry which is preliminary data.</text>
</comment>
<gene>
    <name evidence="3" type="primary">SAMHD1_2</name>
    <name evidence="3" type="ORF">FOL46_005368</name>
</gene>
<dbReference type="GO" id="GO:0008832">
    <property type="term" value="F:dGTPase activity"/>
    <property type="evidence" value="ECO:0007669"/>
    <property type="project" value="TreeGrafter"/>
</dbReference>
<sequence length="773" mass="86587">MNIPNGSVSKPSTLRRVYITYHGQQQGFLFSTVSSASQSICRHFRLDPEHMSSMELIDNATGVPVPLGSAHQGGAYTLRGPHDSSPVSPDDSDNSITFEDAESKKKAKISYANTIEWSNGLEYVLCEAFNIPHEETELELTVQINSESFVIPLADVSPSVSRSYLLRQRRKAQTWYKRDFRTMDPVHNMICLPSLCKDIIDTPEFQRLRDLTQLGATSYVFDGGVHSRFEHSIGAAHLAQTFATGLRDRQPHLGISQKDVVCVTVAALCHDLGHGPFSHTWESCVLPSMGIHHHEHEQVSLKLLDAIVDRLATEGKPLPLNDADVNFIKNCIDPPKPTKLVELKESSKEAFLLEVGRPVAKAFLLDIVANKRTGLDVDKFDYIMRDCHHSGVQGECEVPRLIMNAKILMSDGFPTICWPDKEFENLCAIFRTRESLHRRMYQHRTVKAVEAMIKEAFKLAAPYIEIKGHNEDGVEVFKPLSESIEDPQALCVMTNWLAHYIEHANSVRFVGNQVPGIPALQQASQILKDIQRRRIWKVVVKFSGVPEEGIIEKICSHSTFLTPDALELAVAAYNWGMGENNPMEHVRFVSKCGGHAVHMREPELAIQGGMLPATFKEQYTSIICRSADPKLIAEAERCVKAYRDETSTESTLADKMVAMTPVKYTSDVNSRIRQMRSSEPAVKLNFAAQKRARISTGISEHTSPRKLVKKSKAAKRNPRNTEFNLANEYINAMNEANNAANEYVNLVEEGPTTAASTLLCDILERWHHVLTPE</sequence>
<dbReference type="InterPro" id="IPR006674">
    <property type="entry name" value="HD_domain"/>
</dbReference>
<feature type="region of interest" description="Disordered" evidence="1">
    <location>
        <begin position="71"/>
        <end position="94"/>
    </location>
</feature>
<feature type="domain" description="HD/PDEase" evidence="2">
    <location>
        <begin position="224"/>
        <end position="392"/>
    </location>
</feature>
<dbReference type="Proteomes" id="UP000572268">
    <property type="component" value="Unassembled WGS sequence"/>
</dbReference>